<dbReference type="eggNOG" id="ENOG5033Y5M">
    <property type="taxonomic scope" value="Bacteria"/>
</dbReference>
<proteinExistence type="predicted"/>
<accession>E8T4W8</accession>
<dbReference type="OrthoDB" id="13844at2"/>
<dbReference type="KEGG" id="tam:Theam_0408"/>
<dbReference type="Proteomes" id="UP000006362">
    <property type="component" value="Chromosome"/>
</dbReference>
<sequence>MKSPVKKAELAPEVKLLKPLAPIRRFDVFAEWNRLKALKELGFTEDDAKAYGLAVAKVVAARKFYGHRIKYKGATKAFVEGRTKEKWWEKLASAAEFDEKIVNRMGRDFYEKVFSPTIESLYEQGKKYEEIRDTVRQEWNKLLKE</sequence>
<protein>
    <submittedName>
        <fullName evidence="1">Uncharacterized protein</fullName>
    </submittedName>
</protein>
<evidence type="ECO:0000313" key="1">
    <source>
        <dbReference type="EMBL" id="ADU96380.1"/>
    </source>
</evidence>
<keyword evidence="2" id="KW-1185">Reference proteome</keyword>
<dbReference type="STRING" id="648996.Theam_0408"/>
<evidence type="ECO:0000313" key="2">
    <source>
        <dbReference type="Proteomes" id="UP000006362"/>
    </source>
</evidence>
<organism evidence="1 2">
    <name type="scientific">Thermovibrio ammonificans (strain DSM 15698 / JCM 12110 / HB-1)</name>
    <dbReference type="NCBI Taxonomy" id="648996"/>
    <lineage>
        <taxon>Bacteria</taxon>
        <taxon>Pseudomonadati</taxon>
        <taxon>Aquificota</taxon>
        <taxon>Aquificia</taxon>
        <taxon>Desulfurobacteriales</taxon>
        <taxon>Desulfurobacteriaceae</taxon>
        <taxon>Thermovibrio</taxon>
    </lineage>
</organism>
<dbReference type="EMBL" id="CP002444">
    <property type="protein sequence ID" value="ADU96380.1"/>
    <property type="molecule type" value="Genomic_DNA"/>
</dbReference>
<reference evidence="1" key="1">
    <citation type="submission" date="2011-01" db="EMBL/GenBank/DDBJ databases">
        <title>Complete sequence of chromosome of Thermovibrio ammonificans HB-1.</title>
        <authorList>
            <consortium name="US DOE Joint Genome Institute"/>
            <person name="Lucas S."/>
            <person name="Copeland A."/>
            <person name="Lapidus A."/>
            <person name="Cheng J.-F."/>
            <person name="Goodwin L."/>
            <person name="Pitluck S."/>
            <person name="Davenport K."/>
            <person name="Detter J.C."/>
            <person name="Han C."/>
            <person name="Tapia R."/>
            <person name="Land M."/>
            <person name="Hauser L."/>
            <person name="Kyrpides N."/>
            <person name="Ivanova N."/>
            <person name="Ovchinnikova G."/>
            <person name="Vetriani C."/>
            <person name="Woyke T."/>
        </authorList>
    </citation>
    <scope>NUCLEOTIDE SEQUENCE [LARGE SCALE GENOMIC DNA]</scope>
    <source>
        <strain evidence="1">HB-1</strain>
    </source>
</reference>
<dbReference type="AlphaFoldDB" id="E8T4W8"/>
<dbReference type="RefSeq" id="WP_013537166.1">
    <property type="nucleotide sequence ID" value="NC_014926.1"/>
</dbReference>
<dbReference type="HOGENOM" id="CLU_1785974_0_0_0"/>
<name>E8T4W8_THEA1</name>
<gene>
    <name evidence="1" type="ordered locus">Theam_0408</name>
</gene>